<comment type="caution">
    <text evidence="25">The sequence shown here is derived from an EMBL/GenBank/DDBJ whole genome shotgun (WGS) entry which is preliminary data.</text>
</comment>
<dbReference type="PROSITE" id="PS50835">
    <property type="entry name" value="IG_LIKE"/>
    <property type="match status" value="1"/>
</dbReference>
<feature type="compositionally biased region" description="Low complexity" evidence="20">
    <location>
        <begin position="831"/>
        <end position="841"/>
    </location>
</feature>
<evidence type="ECO:0000256" key="3">
    <source>
        <dbReference type="ARBA" id="ARBA00022448"/>
    </source>
</evidence>
<dbReference type="InterPro" id="IPR003598">
    <property type="entry name" value="Ig_sub2"/>
</dbReference>
<dbReference type="InterPro" id="IPR018488">
    <property type="entry name" value="cNMP-bd_CS"/>
</dbReference>
<feature type="transmembrane region" description="Helical" evidence="21">
    <location>
        <begin position="250"/>
        <end position="274"/>
    </location>
</feature>
<dbReference type="PANTHER" id="PTHR45689:SF11">
    <property type="entry name" value="POTASSIUM_SODIUM HYPERPOLARIZATION-ACTIVATED CYCLIC NUCLEOTIDE-GATED CHANNEL 2"/>
    <property type="match status" value="1"/>
</dbReference>
<keyword evidence="10" id="KW-0406">Ion transport</keyword>
<dbReference type="EMBL" id="NDHI03003726">
    <property type="protein sequence ID" value="PNJ05434.1"/>
    <property type="molecule type" value="Genomic_DNA"/>
</dbReference>
<dbReference type="AlphaFoldDB" id="A0A2J8RAA0"/>
<keyword evidence="22" id="KW-0732">Signal</keyword>
<keyword evidence="12" id="KW-1015">Disulfide bond</keyword>
<evidence type="ECO:0000256" key="11">
    <source>
        <dbReference type="ARBA" id="ARBA00023136"/>
    </source>
</evidence>
<evidence type="ECO:0000256" key="13">
    <source>
        <dbReference type="ARBA" id="ARBA00023170"/>
    </source>
</evidence>
<keyword evidence="14" id="KW-0325">Glycoprotein</keyword>
<keyword evidence="3" id="KW-0813">Transport</keyword>
<keyword evidence="13" id="KW-0675">Receptor</keyword>
<evidence type="ECO:0000256" key="22">
    <source>
        <dbReference type="SAM" id="SignalP"/>
    </source>
</evidence>
<dbReference type="FunFam" id="2.60.40.10:FF:000387">
    <property type="entry name" value="Neuroplastin b"/>
    <property type="match status" value="1"/>
</dbReference>
<comment type="catalytic activity">
    <reaction evidence="19">
        <text>K(+)(in) = K(+)(out)</text>
        <dbReference type="Rhea" id="RHEA:29463"/>
        <dbReference type="ChEBI" id="CHEBI:29103"/>
    </reaction>
</comment>
<dbReference type="GO" id="GO:0005249">
    <property type="term" value="F:voltage-gated potassium channel activity"/>
    <property type="evidence" value="ECO:0007669"/>
    <property type="project" value="TreeGrafter"/>
</dbReference>
<evidence type="ECO:0000256" key="1">
    <source>
        <dbReference type="ARBA" id="ARBA00004115"/>
    </source>
</evidence>
<gene>
    <name evidence="25" type="ORF">CR201_G0052564</name>
</gene>
<comment type="subcellular location">
    <subcellularLocation>
        <location evidence="17">Basolateral cell membrane</location>
        <topology evidence="17">Single-pass type I membrane protein</topology>
    </subcellularLocation>
    <subcellularLocation>
        <location evidence="1">Endoplasmic reticulum membrane</location>
        <topology evidence="1">Single-pass type I membrane protein</topology>
    </subcellularLocation>
    <subcellularLocation>
        <location evidence="2">Membrane</location>
        <topology evidence="2">Multi-pass membrane protein</topology>
    </subcellularLocation>
</comment>
<name>A0A2J8RAA0_PONAB</name>
<keyword evidence="15" id="KW-1071">Ligand-gated ion channel</keyword>
<reference evidence="25" key="1">
    <citation type="submission" date="2017-12" db="EMBL/GenBank/DDBJ databases">
        <title>High-resolution comparative analysis of great ape genomes.</title>
        <authorList>
            <person name="Pollen A."/>
            <person name="Hastie A."/>
            <person name="Hormozdiari F."/>
            <person name="Dougherty M."/>
            <person name="Liu R."/>
            <person name="Chaisson M."/>
            <person name="Hoppe E."/>
            <person name="Hill C."/>
            <person name="Pang A."/>
            <person name="Hillier L."/>
            <person name="Baker C."/>
            <person name="Armstrong J."/>
            <person name="Shendure J."/>
            <person name="Paten B."/>
            <person name="Wilson R."/>
            <person name="Chao H."/>
            <person name="Schneider V."/>
            <person name="Ventura M."/>
            <person name="Kronenberg Z."/>
            <person name="Murali S."/>
            <person name="Gordon D."/>
            <person name="Cantsilieris S."/>
            <person name="Munson K."/>
            <person name="Nelson B."/>
            <person name="Raja A."/>
            <person name="Underwood J."/>
            <person name="Diekhans M."/>
            <person name="Fiddes I."/>
            <person name="Haussler D."/>
            <person name="Eichler E."/>
        </authorList>
    </citation>
    <scope>NUCLEOTIDE SEQUENCE [LARGE SCALE GENOMIC DNA]</scope>
    <source>
        <strain evidence="25">Susie</strain>
    </source>
</reference>
<feature type="region of interest" description="Disordered" evidence="20">
    <location>
        <begin position="721"/>
        <end position="853"/>
    </location>
</feature>
<dbReference type="InterPro" id="IPR005821">
    <property type="entry name" value="Ion_trans_dom"/>
</dbReference>
<evidence type="ECO:0000256" key="20">
    <source>
        <dbReference type="SAM" id="MobiDB-lite"/>
    </source>
</evidence>
<dbReference type="GO" id="GO:0005789">
    <property type="term" value="C:endoplasmic reticulum membrane"/>
    <property type="evidence" value="ECO:0007669"/>
    <property type="project" value="UniProtKB-SubCell"/>
</dbReference>
<accession>A0A2J8RAA0</accession>
<dbReference type="GO" id="GO:0098855">
    <property type="term" value="C:HCN channel complex"/>
    <property type="evidence" value="ECO:0007669"/>
    <property type="project" value="TreeGrafter"/>
</dbReference>
<keyword evidence="6" id="KW-0430">Lectin</keyword>
<dbReference type="SMART" id="SM00100">
    <property type="entry name" value="cNMP"/>
    <property type="match status" value="1"/>
</dbReference>
<dbReference type="Pfam" id="PF00520">
    <property type="entry name" value="Ion_trans"/>
    <property type="match status" value="1"/>
</dbReference>
<keyword evidence="7" id="KW-0256">Endoplasmic reticulum</keyword>
<keyword evidence="5 21" id="KW-0812">Transmembrane</keyword>
<evidence type="ECO:0000256" key="14">
    <source>
        <dbReference type="ARBA" id="ARBA00023180"/>
    </source>
</evidence>
<dbReference type="InterPro" id="IPR018490">
    <property type="entry name" value="cNMP-bd_dom_sf"/>
</dbReference>
<dbReference type="Pfam" id="PF13927">
    <property type="entry name" value="Ig_3"/>
    <property type="match status" value="1"/>
</dbReference>
<organism evidence="25">
    <name type="scientific">Pongo abelii</name>
    <name type="common">Sumatran orangutan</name>
    <name type="synonym">Pongo pygmaeus abelii</name>
    <dbReference type="NCBI Taxonomy" id="9601"/>
    <lineage>
        <taxon>Eukaryota</taxon>
        <taxon>Metazoa</taxon>
        <taxon>Chordata</taxon>
        <taxon>Craniata</taxon>
        <taxon>Vertebrata</taxon>
        <taxon>Euteleostomi</taxon>
        <taxon>Mammalia</taxon>
        <taxon>Eutheria</taxon>
        <taxon>Euarchontoglires</taxon>
        <taxon>Primates</taxon>
        <taxon>Haplorrhini</taxon>
        <taxon>Catarrhini</taxon>
        <taxon>Hominidae</taxon>
        <taxon>Pongo</taxon>
    </lineage>
</organism>
<dbReference type="FunFam" id="2.60.40.10:FF:001329">
    <property type="entry name" value="Basigin"/>
    <property type="match status" value="1"/>
</dbReference>
<evidence type="ECO:0000256" key="16">
    <source>
        <dbReference type="ARBA" id="ARBA00023319"/>
    </source>
</evidence>
<dbReference type="GO" id="GO:0003254">
    <property type="term" value="P:regulation of membrane depolarization"/>
    <property type="evidence" value="ECO:0007669"/>
    <property type="project" value="TreeGrafter"/>
</dbReference>
<feature type="domain" description="Ig-like" evidence="24">
    <location>
        <begin position="105"/>
        <end position="199"/>
    </location>
</feature>
<dbReference type="SUPFAM" id="SSF51206">
    <property type="entry name" value="cAMP-binding domain-like"/>
    <property type="match status" value="1"/>
</dbReference>
<evidence type="ECO:0000256" key="9">
    <source>
        <dbReference type="ARBA" id="ARBA00023035"/>
    </source>
</evidence>
<dbReference type="InterPro" id="IPR027359">
    <property type="entry name" value="Volt_channel_dom_sf"/>
</dbReference>
<feature type="compositionally biased region" description="Low complexity" evidence="20">
    <location>
        <begin position="749"/>
        <end position="824"/>
    </location>
</feature>
<dbReference type="InterPro" id="IPR036179">
    <property type="entry name" value="Ig-like_dom_sf"/>
</dbReference>
<evidence type="ECO:0000256" key="5">
    <source>
        <dbReference type="ARBA" id="ARBA00022692"/>
    </source>
</evidence>
<evidence type="ECO:0000313" key="25">
    <source>
        <dbReference type="EMBL" id="PNJ05434.1"/>
    </source>
</evidence>
<dbReference type="CDD" id="cd00038">
    <property type="entry name" value="CAP_ED"/>
    <property type="match status" value="1"/>
</dbReference>
<dbReference type="InterPro" id="IPR007110">
    <property type="entry name" value="Ig-like_dom"/>
</dbReference>
<dbReference type="InterPro" id="IPR000595">
    <property type="entry name" value="cNMP-bd_dom"/>
</dbReference>
<dbReference type="GO" id="GO:0030424">
    <property type="term" value="C:axon"/>
    <property type="evidence" value="ECO:0007669"/>
    <property type="project" value="TreeGrafter"/>
</dbReference>
<feature type="compositionally biased region" description="Pro residues" evidence="20">
    <location>
        <begin position="724"/>
        <end position="748"/>
    </location>
</feature>
<keyword evidence="9" id="KW-0465">Mannose-binding</keyword>
<dbReference type="Gene3D" id="2.60.120.10">
    <property type="entry name" value="Jelly Rolls"/>
    <property type="match status" value="1"/>
</dbReference>
<dbReference type="Pfam" id="PF00027">
    <property type="entry name" value="cNMP_binding"/>
    <property type="match status" value="1"/>
</dbReference>
<evidence type="ECO:0000259" key="23">
    <source>
        <dbReference type="PROSITE" id="PS50042"/>
    </source>
</evidence>
<evidence type="ECO:0000256" key="18">
    <source>
        <dbReference type="ARBA" id="ARBA00023876"/>
    </source>
</evidence>
<evidence type="ECO:0000256" key="10">
    <source>
        <dbReference type="ARBA" id="ARBA00023065"/>
    </source>
</evidence>
<dbReference type="InterPro" id="IPR013783">
    <property type="entry name" value="Ig-like_fold"/>
</dbReference>
<evidence type="ECO:0000256" key="17">
    <source>
        <dbReference type="ARBA" id="ARBA00023768"/>
    </source>
</evidence>
<dbReference type="GO" id="GO:0030425">
    <property type="term" value="C:dendrite"/>
    <property type="evidence" value="ECO:0007669"/>
    <property type="project" value="TreeGrafter"/>
</dbReference>
<evidence type="ECO:0000259" key="24">
    <source>
        <dbReference type="PROSITE" id="PS50835"/>
    </source>
</evidence>
<keyword evidence="15" id="KW-0407">Ion channel</keyword>
<dbReference type="GO" id="GO:0035725">
    <property type="term" value="P:sodium ion transmembrane transport"/>
    <property type="evidence" value="ECO:0007669"/>
    <property type="project" value="TreeGrafter"/>
</dbReference>
<dbReference type="SUPFAM" id="SSF48726">
    <property type="entry name" value="Immunoglobulin"/>
    <property type="match status" value="1"/>
</dbReference>
<dbReference type="InterPro" id="IPR051413">
    <property type="entry name" value="K/Na_HCN_channel"/>
</dbReference>
<keyword evidence="16" id="KW-0393">Immunoglobulin domain</keyword>
<feature type="signal peptide" evidence="22">
    <location>
        <begin position="1"/>
        <end position="18"/>
    </location>
</feature>
<evidence type="ECO:0000256" key="21">
    <source>
        <dbReference type="SAM" id="Phobius"/>
    </source>
</evidence>
<dbReference type="InterPro" id="IPR014710">
    <property type="entry name" value="RmlC-like_jellyroll"/>
</dbReference>
<dbReference type="FunFam" id="2.60.120.10:FF:000007">
    <property type="entry name" value="Putative potassium/sodium hyperpolarization-activated cyclic nucleotide-gated channel 2"/>
    <property type="match status" value="1"/>
</dbReference>
<sequence>MAAALFVLLGFALLGAHGASGAAGTVSTSIENTGSKTLLTCFLNDSTTEVTGHRWLKGGVVLKEDMLPDRKTDFEVDSDDHWEEYSCVFLPEPTGRADFQLHGPPRVKAVKSSEHINEGETAVLACKSESVPPVTDWVWYKITDSGDQVIMNGSESRFFVSSSQGRSELHIENLNMEADPGQYRCNGTSSEGTDQAVITLRVRSHLAALWPFLGIVAEVLVLVTIIFIYEKRRKPEDVLDDDDAGSAPLFYWDFTMLLFMVGNLIIIPVGITFFKDETTAPWIVFNVVSDTFFLMDLVLNFRTGIVIEDNTEIILDPEKIKKKYLRTWFVVDFVSSIPVDYIFLIVEKGIDSEVYKTARALRIVRFTKILSLLRLLRLSRLIRYIHQWEEIFHMTYDLASAVMRICNLISMMLLLCHWDGCLQFLVPMLQDFPRNCWVSINGMVYKQVEQYMSFHKLPADFRQKIHDYYEHRYQGKMFDEDSILGELNGPLREEIVNFNCRKLVASMPLFANADPNFVTAMLTKLKFEVFQPGDYIIREGTIGKKMYFIQHGVVSVLTKGNKEMKLSDGSYFGEICLLTRGRRTASVRADTYCRLYSLSVDNFNEVLEEYPMMRRAFETVAIDRLDRIGKKNSILLHKVQHDLNSGVFNNQENAIIQEIVKYDREMVQQAELGQRVGLFPPPPPPQVTSAIATLQQAVAMSFCPQVARPLVGPLALGSPRLVRRPPPGPAPAAASPGPPPPASPPGAPASPRAPRTSPYGGLPAAPLAGPALPARRLSRASRPLSASQPSLPHGAPGPAASTRPASSSTPRLGPTPAARAAAPSPDRRDSASSGAAGGLDPQDSAHSRLSSNL</sequence>
<dbReference type="Gene3D" id="1.20.120.350">
    <property type="entry name" value="Voltage-gated potassium channels. Chain C"/>
    <property type="match status" value="1"/>
</dbReference>
<keyword evidence="8 21" id="KW-1133">Transmembrane helix</keyword>
<dbReference type="SMART" id="SM00409">
    <property type="entry name" value="IG"/>
    <property type="match status" value="1"/>
</dbReference>
<evidence type="ECO:0000256" key="6">
    <source>
        <dbReference type="ARBA" id="ARBA00022734"/>
    </source>
</evidence>
<feature type="domain" description="Cyclic nucleotide-binding" evidence="23">
    <location>
        <begin position="509"/>
        <end position="615"/>
    </location>
</feature>
<feature type="chain" id="PRO_5014468923" description="Basigin" evidence="22">
    <location>
        <begin position="19"/>
        <end position="853"/>
    </location>
</feature>
<dbReference type="PRINTS" id="PR01856">
    <property type="entry name" value="BASIGIN"/>
</dbReference>
<evidence type="ECO:0000256" key="2">
    <source>
        <dbReference type="ARBA" id="ARBA00004141"/>
    </source>
</evidence>
<dbReference type="GO" id="GO:0005537">
    <property type="term" value="F:D-mannose binding"/>
    <property type="evidence" value="ECO:0007669"/>
    <property type="project" value="UniProtKB-KW"/>
</dbReference>
<feature type="transmembrane region" description="Helical" evidence="21">
    <location>
        <begin position="208"/>
        <end position="229"/>
    </location>
</feature>
<evidence type="ECO:0000256" key="12">
    <source>
        <dbReference type="ARBA" id="ARBA00023157"/>
    </source>
</evidence>
<dbReference type="PROSITE" id="PS50042">
    <property type="entry name" value="CNMP_BINDING_3"/>
    <property type="match status" value="1"/>
</dbReference>
<dbReference type="SMART" id="SM00408">
    <property type="entry name" value="IGc2"/>
    <property type="match status" value="1"/>
</dbReference>
<proteinExistence type="predicted"/>
<evidence type="ECO:0000256" key="4">
    <source>
        <dbReference type="ARBA" id="ARBA00022475"/>
    </source>
</evidence>
<evidence type="ECO:0000256" key="8">
    <source>
        <dbReference type="ARBA" id="ARBA00022989"/>
    </source>
</evidence>
<dbReference type="Gene3D" id="1.10.287.630">
    <property type="entry name" value="Helix hairpin bin"/>
    <property type="match status" value="1"/>
</dbReference>
<evidence type="ECO:0000256" key="19">
    <source>
        <dbReference type="ARBA" id="ARBA00034430"/>
    </source>
</evidence>
<dbReference type="SUPFAM" id="SSF81324">
    <property type="entry name" value="Voltage-gated potassium channels"/>
    <property type="match status" value="1"/>
</dbReference>
<keyword evidence="11 21" id="KW-0472">Membrane</keyword>
<dbReference type="GO" id="GO:0016323">
    <property type="term" value="C:basolateral plasma membrane"/>
    <property type="evidence" value="ECO:0007669"/>
    <property type="project" value="UniProtKB-SubCell"/>
</dbReference>
<dbReference type="Gene3D" id="2.60.40.10">
    <property type="entry name" value="Immunoglobulins"/>
    <property type="match status" value="2"/>
</dbReference>
<keyword evidence="4" id="KW-1003">Cell membrane</keyword>
<dbReference type="InterPro" id="IPR003599">
    <property type="entry name" value="Ig_sub"/>
</dbReference>
<dbReference type="PANTHER" id="PTHR45689">
    <property type="entry name" value="I[[H]] CHANNEL, ISOFORM E"/>
    <property type="match status" value="1"/>
</dbReference>
<dbReference type="PROSITE" id="PS00888">
    <property type="entry name" value="CNMP_BINDING_1"/>
    <property type="match status" value="1"/>
</dbReference>
<evidence type="ECO:0000256" key="15">
    <source>
        <dbReference type="ARBA" id="ARBA00023286"/>
    </source>
</evidence>
<protein>
    <recommendedName>
        <fullName evidence="18">Basigin</fullName>
    </recommendedName>
</protein>
<evidence type="ECO:0000256" key="7">
    <source>
        <dbReference type="ARBA" id="ARBA00022824"/>
    </source>
</evidence>